<evidence type="ECO:0000313" key="3">
    <source>
        <dbReference type="Proteomes" id="UP001324427"/>
    </source>
</evidence>
<protein>
    <submittedName>
        <fullName evidence="2">Uncharacterized protein</fullName>
    </submittedName>
</protein>
<sequence>MRLPPEPRLHVYGGPLQQPHPIPYHKYTLAQIALKASAIYFGHKTIVVHTRYHKLEYGSLEDLTRYPRSLLKDVRFDPCPEPYHSVESAREAIRDLYAWLVGKDVAVAGRQVLCVAMCKDAMAERRTAKWVSVNAVVPHPEEAKGWPKDTDSSKFDTAPIIHTSTFLLASSKAPPTFNYHHSFYRRRYPSTALRSSSLGASGMDSRKRAAEANHPSSSVAKQARTIQHVKQGLATLSVNGLEEVRCHIQDLEEHHRRSGLDLLNRMLTKLSHQELREARSQILQEQNRRSPLLRLPAELRNAIYDLVSFAEMPQPVSPNKAFGSDEFRFQTVCSSANACRQLRAEARDGTARLMGLGMVVERYMILASGKGWKALDAAETNGMGSVCVLRKAFAKTEDARRYVEPCRRLMFGIVHFTNAVDIPTRMFYCNDT</sequence>
<evidence type="ECO:0000313" key="2">
    <source>
        <dbReference type="EMBL" id="KAK4545279.1"/>
    </source>
</evidence>
<keyword evidence="3" id="KW-1185">Reference proteome</keyword>
<dbReference type="AlphaFoldDB" id="A0AAV9JIN6"/>
<name>A0AAV9JIN6_9PEZI</name>
<accession>A0AAV9JIN6</accession>
<evidence type="ECO:0000256" key="1">
    <source>
        <dbReference type="SAM" id="MobiDB-lite"/>
    </source>
</evidence>
<dbReference type="EMBL" id="JAVFHQ010000020">
    <property type="protein sequence ID" value="KAK4545279.1"/>
    <property type="molecule type" value="Genomic_DNA"/>
</dbReference>
<dbReference type="Proteomes" id="UP001324427">
    <property type="component" value="Unassembled WGS sequence"/>
</dbReference>
<gene>
    <name evidence="2" type="ORF">LTR36_003459</name>
</gene>
<organism evidence="2 3">
    <name type="scientific">Oleoguttula mirabilis</name>
    <dbReference type="NCBI Taxonomy" id="1507867"/>
    <lineage>
        <taxon>Eukaryota</taxon>
        <taxon>Fungi</taxon>
        <taxon>Dikarya</taxon>
        <taxon>Ascomycota</taxon>
        <taxon>Pezizomycotina</taxon>
        <taxon>Dothideomycetes</taxon>
        <taxon>Dothideomycetidae</taxon>
        <taxon>Mycosphaerellales</taxon>
        <taxon>Teratosphaeriaceae</taxon>
        <taxon>Oleoguttula</taxon>
    </lineage>
</organism>
<reference evidence="2 3" key="1">
    <citation type="submission" date="2021-11" db="EMBL/GenBank/DDBJ databases">
        <title>Black yeast isolated from Biological Soil Crust.</title>
        <authorList>
            <person name="Kurbessoian T."/>
        </authorList>
    </citation>
    <scope>NUCLEOTIDE SEQUENCE [LARGE SCALE GENOMIC DNA]</scope>
    <source>
        <strain evidence="2 3">CCFEE 5522</strain>
    </source>
</reference>
<comment type="caution">
    <text evidence="2">The sequence shown here is derived from an EMBL/GenBank/DDBJ whole genome shotgun (WGS) entry which is preliminary data.</text>
</comment>
<feature type="region of interest" description="Disordered" evidence="1">
    <location>
        <begin position="195"/>
        <end position="223"/>
    </location>
</feature>
<proteinExistence type="predicted"/>